<dbReference type="EMBL" id="SEOQ01000202">
    <property type="protein sequence ID" value="TFY67011.1"/>
    <property type="molecule type" value="Genomic_DNA"/>
</dbReference>
<sequence>MAANARSAPDLKEKGNLFFKDGRMNEAAELYAKAEKLSGNEHVYPSNLSAALYEVGDYAGCRDAIFRACKLLGPECDYKVSLRLSTRLAKALTYGIRQASVFAAFENVSGKQEIEKIRAMLQNGTHDAENLHAWEDWDKALGERQRVKMERRTHWLGFLTCISFGLIPTASSTKLIGQDPPLSIIDFWAPAYPDRLDLKSLPKKSLSQLSFLFGGVGDGRMRMVIKTIRQNISGDHPRLPPYIHIDADTMPVILDALDYLDNFSPDYTAKGVLAHHVLPDIEGFQQNPIVSKAKKIQEKETEEMRLARATRFFDALAPEQFAEEFGFSTDMPVSLAREAMELYREALIEGLVAEYEEEMEGNDETWAQENREKERVWYMQTKSFVLPPILRRRHPGYEEAFQNSGSDETQQPIKQMQKVASDVETNWKPNLTFFDRACEAHPAFNPGGYPNVRLDSFTQIKLFNEFVEYMRLEPTCTGQEDNADAYNTMSSFFAAVADALKGIGHRLKLEFILGEHTQEMAKIRYAGPMSRADYTHGPLNVAVLSVPSLQDHPDASVASNCLLNTGIWESDDHYCHAYTLLPVQDVPRFLGCRVMKMKAFFGIIILGRHTHRERYPTSRLGIMNVRNPNSLVAFIHLLFHLHSVGFPAHWLSEFVQSILSGHMATDIAPFSGILPIPLSDMHARVARRQVRTDPWLAELESIIATAYEGLPFPVSLPAGLTSSSADIGVFEARVEGTPAASPWGIDGIPLPPNMSLLFYRPSNMYAPHTIIQNLRQILEIKAHPPNGAIQILTSQEFVDIPNNVIRWRMSRRRVQRMKIEGWVLSAYRVDVYDPVIFPVSAGEWKESHTKDVEDIIPDIEQLGLD</sequence>
<gene>
    <name evidence="1" type="ORF">EVG20_g4091</name>
</gene>
<accession>A0A4Y9YZJ6</accession>
<organism evidence="1 2">
    <name type="scientific">Dentipellis fragilis</name>
    <dbReference type="NCBI Taxonomy" id="205917"/>
    <lineage>
        <taxon>Eukaryota</taxon>
        <taxon>Fungi</taxon>
        <taxon>Dikarya</taxon>
        <taxon>Basidiomycota</taxon>
        <taxon>Agaricomycotina</taxon>
        <taxon>Agaricomycetes</taxon>
        <taxon>Russulales</taxon>
        <taxon>Hericiaceae</taxon>
        <taxon>Dentipellis</taxon>
    </lineage>
</organism>
<comment type="caution">
    <text evidence="1">The sequence shown here is derived from an EMBL/GenBank/DDBJ whole genome shotgun (WGS) entry which is preliminary data.</text>
</comment>
<evidence type="ECO:0008006" key="3">
    <source>
        <dbReference type="Google" id="ProtNLM"/>
    </source>
</evidence>
<dbReference type="Gene3D" id="1.25.40.10">
    <property type="entry name" value="Tetratricopeptide repeat domain"/>
    <property type="match status" value="1"/>
</dbReference>
<keyword evidence="2" id="KW-1185">Reference proteome</keyword>
<dbReference type="Proteomes" id="UP000298327">
    <property type="component" value="Unassembled WGS sequence"/>
</dbReference>
<proteinExistence type="predicted"/>
<name>A0A4Y9YZJ6_9AGAM</name>
<dbReference type="STRING" id="205917.A0A4Y9YZJ6"/>
<reference evidence="1 2" key="1">
    <citation type="submission" date="2019-02" db="EMBL/GenBank/DDBJ databases">
        <title>Genome sequencing of the rare red list fungi Dentipellis fragilis.</title>
        <authorList>
            <person name="Buettner E."/>
            <person name="Kellner H."/>
        </authorList>
    </citation>
    <scope>NUCLEOTIDE SEQUENCE [LARGE SCALE GENOMIC DNA]</scope>
    <source>
        <strain evidence="1 2">DSM 105465</strain>
    </source>
</reference>
<dbReference type="InterPro" id="IPR011990">
    <property type="entry name" value="TPR-like_helical_dom_sf"/>
</dbReference>
<protein>
    <recommendedName>
        <fullName evidence="3">DUF4470 domain-containing protein</fullName>
    </recommendedName>
</protein>
<evidence type="ECO:0000313" key="2">
    <source>
        <dbReference type="Proteomes" id="UP000298327"/>
    </source>
</evidence>
<dbReference type="SUPFAM" id="SSF48452">
    <property type="entry name" value="TPR-like"/>
    <property type="match status" value="1"/>
</dbReference>
<evidence type="ECO:0000313" key="1">
    <source>
        <dbReference type="EMBL" id="TFY67011.1"/>
    </source>
</evidence>
<dbReference type="OrthoDB" id="2423701at2759"/>
<dbReference type="AlphaFoldDB" id="A0A4Y9YZJ6"/>